<comment type="caution">
    <text evidence="1">The sequence shown here is derived from an EMBL/GenBank/DDBJ whole genome shotgun (WGS) entry which is preliminary data.</text>
</comment>
<proteinExistence type="predicted"/>
<dbReference type="RefSeq" id="XP_046060684.1">
    <property type="nucleotide sequence ID" value="XM_046204662.1"/>
</dbReference>
<keyword evidence="2" id="KW-1185">Reference proteome</keyword>
<accession>A0A9P8T4W5</accession>
<reference evidence="1" key="1">
    <citation type="journal article" date="2021" name="Open Biol.">
        <title>Shared evolutionary footprints suggest mitochondrial oxidative damage underlies multiple complex I losses in fungi.</title>
        <authorList>
            <person name="Schikora-Tamarit M.A."/>
            <person name="Marcet-Houben M."/>
            <person name="Nosek J."/>
            <person name="Gabaldon T."/>
        </authorList>
    </citation>
    <scope>NUCLEOTIDE SEQUENCE</scope>
    <source>
        <strain evidence="1">CBS6075</strain>
    </source>
</reference>
<dbReference type="Proteomes" id="UP000769157">
    <property type="component" value="Unassembled WGS sequence"/>
</dbReference>
<dbReference type="GeneID" id="70235630"/>
<dbReference type="EMBL" id="JAEUBE010000295">
    <property type="protein sequence ID" value="KAH3665480.1"/>
    <property type="molecule type" value="Genomic_DNA"/>
</dbReference>
<evidence type="ECO:0000313" key="1">
    <source>
        <dbReference type="EMBL" id="KAH3665480.1"/>
    </source>
</evidence>
<evidence type="ECO:0000313" key="2">
    <source>
        <dbReference type="Proteomes" id="UP000769157"/>
    </source>
</evidence>
<name>A0A9P8T4W5_9ASCO</name>
<protein>
    <submittedName>
        <fullName evidence="1">Uncharacterized protein</fullName>
    </submittedName>
</protein>
<reference evidence="1" key="2">
    <citation type="submission" date="2021-01" db="EMBL/GenBank/DDBJ databases">
        <authorList>
            <person name="Schikora-Tamarit M.A."/>
        </authorList>
    </citation>
    <scope>NUCLEOTIDE SEQUENCE</scope>
    <source>
        <strain evidence="1">CBS6075</strain>
    </source>
</reference>
<sequence length="108" mass="12129">MEQQRPHRQIDALEVLGHHVDHEPVHVDVCLLVVAVDVVGQCFFPFEQAHHELVHDRQDVAGRLSRVQLAQDVCVDLGDLDAVADELGLGEDVVLASFWRIGHVKVVW</sequence>
<organism evidence="1 2">
    <name type="scientific">Ogataea philodendri</name>
    <dbReference type="NCBI Taxonomy" id="1378263"/>
    <lineage>
        <taxon>Eukaryota</taxon>
        <taxon>Fungi</taxon>
        <taxon>Dikarya</taxon>
        <taxon>Ascomycota</taxon>
        <taxon>Saccharomycotina</taxon>
        <taxon>Pichiomycetes</taxon>
        <taxon>Pichiales</taxon>
        <taxon>Pichiaceae</taxon>
        <taxon>Ogataea</taxon>
    </lineage>
</organism>
<gene>
    <name evidence="1" type="ORF">OGAPHI_003665</name>
</gene>
<dbReference type="AlphaFoldDB" id="A0A9P8T4W5"/>